<dbReference type="PANTHER" id="PTHR30441:SF4">
    <property type="entry name" value="PROTEIN ASMA"/>
    <property type="match status" value="1"/>
</dbReference>
<dbReference type="InterPro" id="IPR007844">
    <property type="entry name" value="AsmA"/>
</dbReference>
<feature type="region of interest" description="Disordered" evidence="1">
    <location>
        <begin position="263"/>
        <end position="301"/>
    </location>
</feature>
<dbReference type="Proteomes" id="UP000264310">
    <property type="component" value="Unassembled WGS sequence"/>
</dbReference>
<evidence type="ECO:0000313" key="4">
    <source>
        <dbReference type="EMBL" id="RFC61929.1"/>
    </source>
</evidence>
<dbReference type="GO" id="GO:0090313">
    <property type="term" value="P:regulation of protein targeting to membrane"/>
    <property type="evidence" value="ECO:0007669"/>
    <property type="project" value="TreeGrafter"/>
</dbReference>
<evidence type="ECO:0000259" key="3">
    <source>
        <dbReference type="Pfam" id="PF05170"/>
    </source>
</evidence>
<evidence type="ECO:0000313" key="5">
    <source>
        <dbReference type="Proteomes" id="UP000264310"/>
    </source>
</evidence>
<dbReference type="PANTHER" id="PTHR30441">
    <property type="entry name" value="DUF748 DOMAIN-CONTAINING PROTEIN"/>
    <property type="match status" value="1"/>
</dbReference>
<organism evidence="4 5">
    <name type="scientific">Fulvimarina endophytica</name>
    <dbReference type="NCBI Taxonomy" id="2293836"/>
    <lineage>
        <taxon>Bacteria</taxon>
        <taxon>Pseudomonadati</taxon>
        <taxon>Pseudomonadota</taxon>
        <taxon>Alphaproteobacteria</taxon>
        <taxon>Hyphomicrobiales</taxon>
        <taxon>Aurantimonadaceae</taxon>
        <taxon>Fulvimarina</taxon>
    </lineage>
</organism>
<feature type="compositionally biased region" description="Low complexity" evidence="1">
    <location>
        <begin position="1251"/>
        <end position="1273"/>
    </location>
</feature>
<feature type="transmembrane region" description="Helical" evidence="2">
    <location>
        <begin position="18"/>
        <end position="39"/>
    </location>
</feature>
<gene>
    <name evidence="4" type="ORF">DYI37_18550</name>
</gene>
<dbReference type="OrthoDB" id="9816380at2"/>
<evidence type="ECO:0000256" key="2">
    <source>
        <dbReference type="SAM" id="Phobius"/>
    </source>
</evidence>
<dbReference type="InterPro" id="IPR052894">
    <property type="entry name" value="AsmA-related"/>
</dbReference>
<dbReference type="InterPro" id="IPR017023">
    <property type="entry name" value="UCP034039"/>
</dbReference>
<keyword evidence="2" id="KW-0812">Transmembrane</keyword>
<dbReference type="PIRSF" id="PIRSF034039">
    <property type="entry name" value="UCP034039"/>
    <property type="match status" value="1"/>
</dbReference>
<accession>A0A371WY98</accession>
<sequence length="1339" mass="138780">MAHGACCKRGRRPLARAFVLFGGLLVLALCAALIAPLFIDWSAYRADFEREASRILGREVHVAGTASARLLPFPSVTFEDVTVAGESGAAILTVDEFRMNAELAPFLSGEIRIFAMALDRPVLSLGEGAFALPDLTLPTNADVVLESVEIHDGAIRFASDGRMAEIGIARIEGLEAEFSAGSLRGPFSGSGRFALPGKEAVGFDLTAGEIDPAAGGALRLSFLSQDYPARLDLDGRVTEGEAGARFDGAFSYVQPAVTVDAEGEAQGQDGEEEGGFASLAGIASGPDDTEADREARNEPAPVRAGGSLALAAGSLASETLRVEIGGGETPYVLTGDGRIETAGGEPRFALSLEGETFDVDAVTVSEARSSFPRAGSEAALPSVSPVQRLNALRALLSAVPRPPIDGTAKIAMPVVRLGDTTIRSLAFEASPAENGWTIAGFRAELPGRTLLEADGHLRLGTDYGFAGNLLLASRQPSGLSDWLTGRVEPKIRDLSRAGFAARVDLDPDRQVFEDLELDLGGEVLTGRIERLPDPAGGRLTARLSGGEVDLEALRALGVMLTGSDDLLAGIDRYDVALSAGPVRYSGVEAARVEADVFYDGSLLSIPKIEVSDLAGASFSATGRVDGVLAGETAGQISYRFEATDPAPFFALLDRLRPDTPLIAALRARAGELGPLDASGEIRSIDRASGPASLLVSLKGTAAGTEIEFSSAIENGLEAIRTSGRVGLELHLANAVPARLLSQLGIDAEEGHLDGPLEIESSISASARGPAVVSATVSSPSLKGSLESVLDLTASSVEAVDASLRLKGTSLGGWLDALRLDLGLDDETRDGLSADLSASLALKDSTWRIFDLAGTIGDRSVESDLSLGPDGAVLGRVRASEVSLGWLAGLVYGAQPLAGEGIWSRTPFAASLLPDRPIAIDVRTDRLAAEGLTLEDAAMTVSSSARELAVGNLKGRLAGGDVSGGFVLRNLGGLGSLSADLRADEMAMERLAPEFAVSGAGSDLTVTARLDGTGQSAAGLVSALTGAGEVTAAGIVLPGIPASPMGAILSAADKEGFVAAEDTGTVLSSLSDGPGFPVDRLASGYSVTAGEAVLPPVALSVDGGGELTLSGRLDLRDLDLDADLALVLDPGDEAIEGTQALVAYSLEGPLDRPVLSRSSTALENYLAVRALDREQARVEAMQERLEETLRLRREARFYRWLERDAEERARRAAEEAEARAEAEVQAERQRAEDAARAQAEARAAAEARARAEAQAQAEAQAEAEAAARAVRSAPEPMPRPAPPAAEPGPSAEAGDQPARSSDPVRDLVLDFGADPNISGDIEGDRGGASGLPGVGDPLRF</sequence>
<proteinExistence type="predicted"/>
<keyword evidence="2" id="KW-1133">Transmembrane helix</keyword>
<evidence type="ECO:0000256" key="1">
    <source>
        <dbReference type="SAM" id="MobiDB-lite"/>
    </source>
</evidence>
<keyword evidence="5" id="KW-1185">Reference proteome</keyword>
<dbReference type="EMBL" id="QURL01000011">
    <property type="protein sequence ID" value="RFC61929.1"/>
    <property type="molecule type" value="Genomic_DNA"/>
</dbReference>
<feature type="domain" description="AsmA" evidence="3">
    <location>
        <begin position="15"/>
        <end position="136"/>
    </location>
</feature>
<keyword evidence="2" id="KW-0472">Membrane</keyword>
<dbReference type="GO" id="GO:0005886">
    <property type="term" value="C:plasma membrane"/>
    <property type="evidence" value="ECO:0007669"/>
    <property type="project" value="TreeGrafter"/>
</dbReference>
<feature type="compositionally biased region" description="Pro residues" evidence="1">
    <location>
        <begin position="1274"/>
        <end position="1285"/>
    </location>
</feature>
<comment type="caution">
    <text evidence="4">The sequence shown here is derived from an EMBL/GenBank/DDBJ whole genome shotgun (WGS) entry which is preliminary data.</text>
</comment>
<feature type="compositionally biased region" description="Basic and acidic residues" evidence="1">
    <location>
        <begin position="1220"/>
        <end position="1234"/>
    </location>
</feature>
<protein>
    <submittedName>
        <fullName evidence="4">AsmA family protein</fullName>
    </submittedName>
</protein>
<feature type="region of interest" description="Disordered" evidence="1">
    <location>
        <begin position="1220"/>
        <end position="1339"/>
    </location>
</feature>
<dbReference type="RefSeq" id="WP_116684770.1">
    <property type="nucleotide sequence ID" value="NZ_QURL01000011.1"/>
</dbReference>
<dbReference type="Pfam" id="PF05170">
    <property type="entry name" value="AsmA"/>
    <property type="match status" value="1"/>
</dbReference>
<name>A0A371WY98_9HYPH</name>
<reference evidence="4 5" key="1">
    <citation type="submission" date="2018-08" db="EMBL/GenBank/DDBJ databases">
        <title>Fulvimarina sp. 85, whole genome shotgun sequence.</title>
        <authorList>
            <person name="Tuo L."/>
        </authorList>
    </citation>
    <scope>NUCLEOTIDE SEQUENCE [LARGE SCALE GENOMIC DNA]</scope>
    <source>
        <strain evidence="4 5">85</strain>
    </source>
</reference>